<protein>
    <submittedName>
        <fullName evidence="1">Uncharacterized protein</fullName>
    </submittedName>
</protein>
<sequence length="234" mass="26759">MQLTLTSNLWNKVELIQQQALGWVVNASKYHSKQYQRLIQSLTGIESIHNRFETLGIRFGLHYIKASPTNPLRDLVAAIECKTVIACPTSLVIANIHKPDGFQKYLKENEKHAPGTQVPLSAAMAERKLQNISRVFSKRDRVGKIAATSRHSHSHADVSLYINDTFFAFQAIRWRMNTLCIGSRCPRCQQYFYFNHAEKCFGFKDTDALFQFHSQKALKLRLAALILAIRPELL</sequence>
<comment type="caution">
    <text evidence="1">The sequence shown here is derived from an EMBL/GenBank/DDBJ whole genome shotgun (WGS) entry which is preliminary data.</text>
</comment>
<name>A0ABR2X1T3_9FUNG</name>
<reference evidence="1 2" key="1">
    <citation type="submission" date="2023-04" db="EMBL/GenBank/DDBJ databases">
        <title>Genome of Basidiobolus ranarum AG-B5.</title>
        <authorList>
            <person name="Stajich J.E."/>
            <person name="Carter-House D."/>
            <person name="Gryganskyi A."/>
        </authorList>
    </citation>
    <scope>NUCLEOTIDE SEQUENCE [LARGE SCALE GENOMIC DNA]</scope>
    <source>
        <strain evidence="1 2">AG-B5</strain>
    </source>
</reference>
<keyword evidence="2" id="KW-1185">Reference proteome</keyword>
<dbReference type="EMBL" id="JASJQH010000059">
    <property type="protein sequence ID" value="KAK9767701.1"/>
    <property type="molecule type" value="Genomic_DNA"/>
</dbReference>
<evidence type="ECO:0000313" key="2">
    <source>
        <dbReference type="Proteomes" id="UP001479436"/>
    </source>
</evidence>
<accession>A0ABR2X1T3</accession>
<proteinExistence type="predicted"/>
<evidence type="ECO:0000313" key="1">
    <source>
        <dbReference type="EMBL" id="KAK9767701.1"/>
    </source>
</evidence>
<organism evidence="1 2">
    <name type="scientific">Basidiobolus ranarum</name>
    <dbReference type="NCBI Taxonomy" id="34480"/>
    <lineage>
        <taxon>Eukaryota</taxon>
        <taxon>Fungi</taxon>
        <taxon>Fungi incertae sedis</taxon>
        <taxon>Zoopagomycota</taxon>
        <taxon>Entomophthoromycotina</taxon>
        <taxon>Basidiobolomycetes</taxon>
        <taxon>Basidiobolales</taxon>
        <taxon>Basidiobolaceae</taxon>
        <taxon>Basidiobolus</taxon>
    </lineage>
</organism>
<dbReference type="Proteomes" id="UP001479436">
    <property type="component" value="Unassembled WGS sequence"/>
</dbReference>
<gene>
    <name evidence="1" type="ORF">K7432_002268</name>
</gene>